<protein>
    <submittedName>
        <fullName evidence="1">Uncharacterized protein</fullName>
    </submittedName>
</protein>
<dbReference type="OrthoDB" id="123046at2"/>
<dbReference type="Proteomes" id="UP000290253">
    <property type="component" value="Unassembled WGS sequence"/>
</dbReference>
<keyword evidence="2" id="KW-1185">Reference proteome</keyword>
<proteinExistence type="predicted"/>
<reference evidence="1 2" key="1">
    <citation type="journal article" date="2016" name="Int. J. Syst. Evol. Microbiol.">
        <title>Acidipila dinghuensis sp. nov., an acidobacterium isolated from forest soil.</title>
        <authorList>
            <person name="Jiang Y.W."/>
            <person name="Wang J."/>
            <person name="Chen M.H."/>
            <person name="Lv Y.Y."/>
            <person name="Qiu L.H."/>
        </authorList>
    </citation>
    <scope>NUCLEOTIDE SEQUENCE [LARGE SCALE GENOMIC DNA]</scope>
    <source>
        <strain evidence="1 2">DHOF10</strain>
    </source>
</reference>
<gene>
    <name evidence="1" type="ORF">ESZ00_08855</name>
</gene>
<comment type="caution">
    <text evidence="1">The sequence shown here is derived from an EMBL/GenBank/DDBJ whole genome shotgun (WGS) entry which is preliminary data.</text>
</comment>
<dbReference type="RefSeq" id="WP_129207724.1">
    <property type="nucleotide sequence ID" value="NZ_BMGU01000001.1"/>
</dbReference>
<dbReference type="EMBL" id="SDMK01000001">
    <property type="protein sequence ID" value="RXS97945.1"/>
    <property type="molecule type" value="Genomic_DNA"/>
</dbReference>
<evidence type="ECO:0000313" key="1">
    <source>
        <dbReference type="EMBL" id="RXS97945.1"/>
    </source>
</evidence>
<dbReference type="AlphaFoldDB" id="A0A4Q1SKF2"/>
<evidence type="ECO:0000313" key="2">
    <source>
        <dbReference type="Proteomes" id="UP000290253"/>
    </source>
</evidence>
<name>A0A4Q1SKF2_9BACT</name>
<accession>A0A4Q1SKF2</accession>
<sequence>MDDQKKRGFENFGRKVDEKVNDALPRIEEELKRIIAYLNDEVVPDVRRNSLKAMRIASEKLSALADRWEQGHGNPQGGTR</sequence>
<organism evidence="1 2">
    <name type="scientific">Silvibacterium dinghuense</name>
    <dbReference type="NCBI Taxonomy" id="1560006"/>
    <lineage>
        <taxon>Bacteria</taxon>
        <taxon>Pseudomonadati</taxon>
        <taxon>Acidobacteriota</taxon>
        <taxon>Terriglobia</taxon>
        <taxon>Terriglobales</taxon>
        <taxon>Acidobacteriaceae</taxon>
        <taxon>Silvibacterium</taxon>
    </lineage>
</organism>